<dbReference type="Gene3D" id="3.30.200.20">
    <property type="entry name" value="Phosphorylase Kinase, domain 1"/>
    <property type="match status" value="1"/>
</dbReference>
<comment type="catalytic activity">
    <reaction evidence="16">
        <text>L-threonyl-[protein] + ATP = O-phospho-L-threonyl-[protein] + ADP + H(+)</text>
        <dbReference type="Rhea" id="RHEA:46608"/>
        <dbReference type="Rhea" id="RHEA-COMP:11060"/>
        <dbReference type="Rhea" id="RHEA-COMP:11605"/>
        <dbReference type="ChEBI" id="CHEBI:15378"/>
        <dbReference type="ChEBI" id="CHEBI:30013"/>
        <dbReference type="ChEBI" id="CHEBI:30616"/>
        <dbReference type="ChEBI" id="CHEBI:61977"/>
        <dbReference type="ChEBI" id="CHEBI:456216"/>
        <dbReference type="EC" id="2.7.11.1"/>
    </reaction>
</comment>
<feature type="region of interest" description="Disordered" evidence="18">
    <location>
        <begin position="332"/>
        <end position="359"/>
    </location>
</feature>
<keyword evidence="4" id="KW-0597">Phosphoprotein</keyword>
<evidence type="ECO:0000256" key="6">
    <source>
        <dbReference type="ARBA" id="ARBA00022679"/>
    </source>
</evidence>
<evidence type="ECO:0000313" key="24">
    <source>
        <dbReference type="Proteomes" id="UP001054821"/>
    </source>
</evidence>
<keyword evidence="11 22" id="KW-0418">Kinase</keyword>
<evidence type="ECO:0000313" key="22">
    <source>
        <dbReference type="EMBL" id="VVA38487.1"/>
    </source>
</evidence>
<feature type="region of interest" description="Disordered" evidence="18">
    <location>
        <begin position="248"/>
        <end position="278"/>
    </location>
</feature>
<evidence type="ECO:0000256" key="10">
    <source>
        <dbReference type="ARBA" id="ARBA00022741"/>
    </source>
</evidence>
<evidence type="ECO:0000256" key="19">
    <source>
        <dbReference type="SAM" id="Phobius"/>
    </source>
</evidence>
<evidence type="ECO:0000256" key="1">
    <source>
        <dbReference type="ARBA" id="ARBA00004167"/>
    </source>
</evidence>
<evidence type="ECO:0000259" key="20">
    <source>
        <dbReference type="PROSITE" id="PS50011"/>
    </source>
</evidence>
<accession>A0A5E4GF47</accession>
<evidence type="ECO:0000256" key="5">
    <source>
        <dbReference type="ARBA" id="ARBA00022614"/>
    </source>
</evidence>
<organism evidence="22 23">
    <name type="scientific">Prunus dulcis</name>
    <name type="common">Almond</name>
    <name type="synonym">Amygdalus dulcis</name>
    <dbReference type="NCBI Taxonomy" id="3755"/>
    <lineage>
        <taxon>Eukaryota</taxon>
        <taxon>Viridiplantae</taxon>
        <taxon>Streptophyta</taxon>
        <taxon>Embryophyta</taxon>
        <taxon>Tracheophyta</taxon>
        <taxon>Spermatophyta</taxon>
        <taxon>Magnoliopsida</taxon>
        <taxon>eudicotyledons</taxon>
        <taxon>Gunneridae</taxon>
        <taxon>Pentapetalae</taxon>
        <taxon>rosids</taxon>
        <taxon>fabids</taxon>
        <taxon>Rosales</taxon>
        <taxon>Rosaceae</taxon>
        <taxon>Amygdaloideae</taxon>
        <taxon>Amygdaleae</taxon>
        <taxon>Prunus</taxon>
    </lineage>
</organism>
<evidence type="ECO:0000256" key="15">
    <source>
        <dbReference type="ARBA" id="ARBA00023170"/>
    </source>
</evidence>
<dbReference type="OMA" id="FGVSCHG"/>
<evidence type="ECO:0000256" key="9">
    <source>
        <dbReference type="ARBA" id="ARBA00022737"/>
    </source>
</evidence>
<dbReference type="Pfam" id="PF07714">
    <property type="entry name" value="PK_Tyr_Ser-Thr"/>
    <property type="match status" value="1"/>
</dbReference>
<feature type="region of interest" description="Disordered" evidence="18">
    <location>
        <begin position="650"/>
        <end position="674"/>
    </location>
</feature>
<dbReference type="Pfam" id="PF13855">
    <property type="entry name" value="LRR_8"/>
    <property type="match status" value="1"/>
</dbReference>
<protein>
    <recommendedName>
        <fullName evidence="3">non-specific serine/threonine protein kinase</fullName>
        <ecNumber evidence="3">2.7.11.1</ecNumber>
    </recommendedName>
</protein>
<evidence type="ECO:0000256" key="11">
    <source>
        <dbReference type="ARBA" id="ARBA00022777"/>
    </source>
</evidence>
<proteinExistence type="inferred from homology"/>
<keyword evidence="13 19" id="KW-1133">Transmembrane helix</keyword>
<name>A0A5E4GF47_PRUDU</name>
<evidence type="ECO:0000256" key="16">
    <source>
        <dbReference type="ARBA" id="ARBA00047899"/>
    </source>
</evidence>
<dbReference type="GO" id="GO:0016020">
    <property type="term" value="C:membrane"/>
    <property type="evidence" value="ECO:0007669"/>
    <property type="project" value="UniProtKB-SubCell"/>
</dbReference>
<dbReference type="GO" id="GO:0005524">
    <property type="term" value="F:ATP binding"/>
    <property type="evidence" value="ECO:0007669"/>
    <property type="project" value="UniProtKB-KW"/>
</dbReference>
<dbReference type="PANTHER" id="PTHR48007:SF19">
    <property type="entry name" value="POLLEN RECEPTOR-LIKE KINASE 5"/>
    <property type="match status" value="1"/>
</dbReference>
<evidence type="ECO:0000256" key="17">
    <source>
        <dbReference type="ARBA" id="ARBA00048679"/>
    </source>
</evidence>
<comment type="similarity">
    <text evidence="2">Belongs to the protein kinase superfamily. Ser/Thr protein kinase family.</text>
</comment>
<dbReference type="InterPro" id="IPR001611">
    <property type="entry name" value="Leu-rich_rpt"/>
</dbReference>
<dbReference type="InterPro" id="IPR001245">
    <property type="entry name" value="Ser-Thr/Tyr_kinase_cat_dom"/>
</dbReference>
<dbReference type="FunFam" id="1.10.510.10:FF:000480">
    <property type="entry name" value="Pollen receptor-like kinase 1"/>
    <property type="match status" value="1"/>
</dbReference>
<evidence type="ECO:0000256" key="13">
    <source>
        <dbReference type="ARBA" id="ARBA00022989"/>
    </source>
</evidence>
<dbReference type="PROSITE" id="PS50011">
    <property type="entry name" value="PROTEIN_KINASE_DOM"/>
    <property type="match status" value="1"/>
</dbReference>
<reference evidence="21 24" key="3">
    <citation type="journal article" date="2022" name="G3 (Bethesda)">
        <title>Whole-genome sequence and methylome profiling of the almond [Prunus dulcis (Mill.) D.A. Webb] cultivar 'Nonpareil'.</title>
        <authorList>
            <person name="D'Amico-Willman K.M."/>
            <person name="Ouma W.Z."/>
            <person name="Meulia T."/>
            <person name="Sideli G.M."/>
            <person name="Gradziel T.M."/>
            <person name="Fresnedo-Ramirez J."/>
        </authorList>
    </citation>
    <scope>NUCLEOTIDE SEQUENCE [LARGE SCALE GENOMIC DNA]</scope>
    <source>
        <strain evidence="21">Clone GOH B32 T37-40</strain>
    </source>
</reference>
<dbReference type="Pfam" id="PF08263">
    <property type="entry name" value="LRRNT_2"/>
    <property type="match status" value="1"/>
</dbReference>
<keyword evidence="5" id="KW-0433">Leucine-rich repeat</keyword>
<keyword evidence="9" id="KW-0677">Repeat</keyword>
<evidence type="ECO:0000256" key="3">
    <source>
        <dbReference type="ARBA" id="ARBA00012513"/>
    </source>
</evidence>
<evidence type="ECO:0000313" key="23">
    <source>
        <dbReference type="Proteomes" id="UP000327085"/>
    </source>
</evidence>
<dbReference type="Pfam" id="PF00560">
    <property type="entry name" value="LRR_1"/>
    <property type="match status" value="1"/>
</dbReference>
<reference evidence="22" key="1">
    <citation type="submission" date="2019-07" db="EMBL/GenBank/DDBJ databases">
        <authorList>
            <person name="Alioto T."/>
            <person name="Alioto T."/>
            <person name="Gomez Garrido J."/>
        </authorList>
    </citation>
    <scope>NUCLEOTIDE SEQUENCE</scope>
</reference>
<keyword evidence="10" id="KW-0547">Nucleotide-binding</keyword>
<dbReference type="EMBL" id="JAJFAZ020000003">
    <property type="protein sequence ID" value="KAI5336517.1"/>
    <property type="molecule type" value="Genomic_DNA"/>
</dbReference>
<dbReference type="InterPro" id="IPR000719">
    <property type="entry name" value="Prot_kinase_dom"/>
</dbReference>
<evidence type="ECO:0000256" key="12">
    <source>
        <dbReference type="ARBA" id="ARBA00022840"/>
    </source>
</evidence>
<keyword evidence="8" id="KW-0732">Signal</keyword>
<evidence type="ECO:0000256" key="7">
    <source>
        <dbReference type="ARBA" id="ARBA00022692"/>
    </source>
</evidence>
<reference evidence="23" key="2">
    <citation type="journal article" date="2020" name="Plant J.">
        <title>Transposons played a major role in the diversification between the closely related almond and peach genomes: results from the almond genome sequence.</title>
        <authorList>
            <person name="Alioto T."/>
            <person name="Alexiou K.G."/>
            <person name="Bardil A."/>
            <person name="Barteri F."/>
            <person name="Castanera R."/>
            <person name="Cruz F."/>
            <person name="Dhingra A."/>
            <person name="Duval H."/>
            <person name="Fernandez I Marti A."/>
            <person name="Frias L."/>
            <person name="Galan B."/>
            <person name="Garcia J.L."/>
            <person name="Howad W."/>
            <person name="Gomez-Garrido J."/>
            <person name="Gut M."/>
            <person name="Julca I."/>
            <person name="Morata J."/>
            <person name="Puigdomenech P."/>
            <person name="Ribeca P."/>
            <person name="Rubio Cabetas M.J."/>
            <person name="Vlasova A."/>
            <person name="Wirthensohn M."/>
            <person name="Garcia-Mas J."/>
            <person name="Gabaldon T."/>
            <person name="Casacuberta J.M."/>
            <person name="Arus P."/>
        </authorList>
    </citation>
    <scope>NUCLEOTIDE SEQUENCE [LARGE SCALE GENOMIC DNA]</scope>
    <source>
        <strain evidence="23">cv. Texas</strain>
    </source>
</reference>
<dbReference type="InterPro" id="IPR011009">
    <property type="entry name" value="Kinase-like_dom_sf"/>
</dbReference>
<keyword evidence="24" id="KW-1185">Reference proteome</keyword>
<evidence type="ECO:0000256" key="18">
    <source>
        <dbReference type="SAM" id="MobiDB-lite"/>
    </source>
</evidence>
<dbReference type="InterPro" id="IPR013210">
    <property type="entry name" value="LRR_N_plant-typ"/>
</dbReference>
<keyword evidence="6" id="KW-0808">Transferase</keyword>
<dbReference type="Gene3D" id="3.80.10.10">
    <property type="entry name" value="Ribonuclease Inhibitor"/>
    <property type="match status" value="2"/>
</dbReference>
<dbReference type="EMBL" id="CABIKO010000647">
    <property type="protein sequence ID" value="VVA38487.1"/>
    <property type="molecule type" value="Genomic_DNA"/>
</dbReference>
<evidence type="ECO:0000256" key="2">
    <source>
        <dbReference type="ARBA" id="ARBA00008684"/>
    </source>
</evidence>
<keyword evidence="14 19" id="KW-0472">Membrane</keyword>
<feature type="compositionally biased region" description="Polar residues" evidence="18">
    <location>
        <begin position="660"/>
        <end position="674"/>
    </location>
</feature>
<dbReference type="FunFam" id="3.30.200.20:FF:000307">
    <property type="entry name" value="pollen receptor-like kinase 1"/>
    <property type="match status" value="1"/>
</dbReference>
<dbReference type="SUPFAM" id="SSF56112">
    <property type="entry name" value="Protein kinase-like (PK-like)"/>
    <property type="match status" value="1"/>
</dbReference>
<dbReference type="InterPro" id="IPR032675">
    <property type="entry name" value="LRR_dom_sf"/>
</dbReference>
<feature type="transmembrane region" description="Helical" evidence="19">
    <location>
        <begin position="288"/>
        <end position="309"/>
    </location>
</feature>
<evidence type="ECO:0000313" key="21">
    <source>
        <dbReference type="EMBL" id="KAI5336517.1"/>
    </source>
</evidence>
<gene>
    <name evidence="22" type="ORF">ALMOND_2B011657</name>
    <name evidence="21" type="ORF">L3X38_015785</name>
</gene>
<dbReference type="Gene3D" id="1.10.510.10">
    <property type="entry name" value="Transferase(Phosphotransferase) domain 1"/>
    <property type="match status" value="1"/>
</dbReference>
<dbReference type="AlphaFoldDB" id="A0A5E4GF47"/>
<keyword evidence="12" id="KW-0067">ATP-binding</keyword>
<dbReference type="InterPro" id="IPR046959">
    <property type="entry name" value="PRK1-6/SRF4-like"/>
</dbReference>
<dbReference type="GO" id="GO:0004674">
    <property type="term" value="F:protein serine/threonine kinase activity"/>
    <property type="evidence" value="ECO:0007669"/>
    <property type="project" value="UniProtKB-EC"/>
</dbReference>
<evidence type="ECO:0000256" key="14">
    <source>
        <dbReference type="ARBA" id="ARBA00023136"/>
    </source>
</evidence>
<dbReference type="InParanoid" id="A0A5E4GF47"/>
<dbReference type="Proteomes" id="UP001054821">
    <property type="component" value="Chromosome 3"/>
</dbReference>
<comment type="catalytic activity">
    <reaction evidence="17">
        <text>L-seryl-[protein] + ATP = O-phospho-L-seryl-[protein] + ADP + H(+)</text>
        <dbReference type="Rhea" id="RHEA:17989"/>
        <dbReference type="Rhea" id="RHEA-COMP:9863"/>
        <dbReference type="Rhea" id="RHEA-COMP:11604"/>
        <dbReference type="ChEBI" id="CHEBI:15378"/>
        <dbReference type="ChEBI" id="CHEBI:29999"/>
        <dbReference type="ChEBI" id="CHEBI:30616"/>
        <dbReference type="ChEBI" id="CHEBI:83421"/>
        <dbReference type="ChEBI" id="CHEBI:456216"/>
        <dbReference type="EC" id="2.7.11.1"/>
    </reaction>
</comment>
<feature type="domain" description="Protein kinase" evidence="20">
    <location>
        <begin position="376"/>
        <end position="650"/>
    </location>
</feature>
<feature type="compositionally biased region" description="Pro residues" evidence="18">
    <location>
        <begin position="254"/>
        <end position="267"/>
    </location>
</feature>
<keyword evidence="15 22" id="KW-0675">Receptor</keyword>
<dbReference type="EC" id="2.7.11.1" evidence="3"/>
<evidence type="ECO:0000256" key="4">
    <source>
        <dbReference type="ARBA" id="ARBA00022553"/>
    </source>
</evidence>
<evidence type="ECO:0000256" key="8">
    <source>
        <dbReference type="ARBA" id="ARBA00022729"/>
    </source>
</evidence>
<dbReference type="Gramene" id="VVA38487">
    <property type="protein sequence ID" value="VVA38487"/>
    <property type="gene ID" value="Prudul26B011657"/>
</dbReference>
<dbReference type="SUPFAM" id="SSF52058">
    <property type="entry name" value="L domain-like"/>
    <property type="match status" value="1"/>
</dbReference>
<dbReference type="Proteomes" id="UP000327085">
    <property type="component" value="Chromosome 3"/>
</dbReference>
<sequence length="674" mass="74361">MVMGAHMAMARLMRAPNPTPTFFVALFIAVLSCMVMLPFGSPMATTAEALTRFKKTLQLGNESATLSSWNPNKDPCNGNKVNWVGVLCFNGNVRGLQLENLGLQGKLDLEPLTQLPYLKTLSFMNNSLAGPLPELKNLKLRSVYLSYNHFSGEIPDDAFEGMILLRKLYLGNNQFTGKIPSSLTTLPKIFDVGLEENKFSGQIPDFRQKGLKRLNLANNELEGPVPESLSKLDPSSFSGNGKLCGPPLAGKCSDPPPPASPPSPSAPPSECSGDSCGTSKKPSSGLKIALIVVSILLLLALIAVILIFLNKKRQQSELDVAESLDDSASKYTAAGGSSQMDVKSVEATPHPKKGDHGKLSFVRDDRQRFDLHDLLRASAEILGSGTFGASYKALIMTDAVVVKRYKQMNNVGREEFHEHMRRLGRLTHPNLLPLVAYYYRREEKLLVSDFVENGSLASHLHGNHNSDQPVLDWPIRLRVIKGIARGLTYLYSALPSLVVPHGHLKSSNVLLDENFEPLLNDYALLPVINMEQAQHLMMAYKSPEYAQHRRITKKTDVWCLGIIILEVLTGKFPENYLKQSFDSRADLASWVNGMIKEKRTSEVFDVEMGGVGSSKGELLKLLKIGVKCCEEDVERRLDLNEVVEKIDELNEGESDGDYRSSVSSEGDDYTSQVV</sequence>
<keyword evidence="7 19" id="KW-0812">Transmembrane</keyword>
<comment type="subcellular location">
    <subcellularLocation>
        <location evidence="1">Membrane</location>
        <topology evidence="1">Single-pass membrane protein</topology>
    </subcellularLocation>
</comment>
<dbReference type="PANTHER" id="PTHR48007">
    <property type="entry name" value="LEUCINE-RICH REPEAT RECEPTOR-LIKE PROTEIN KINASE PXC1"/>
    <property type="match status" value="1"/>
</dbReference>